<protein>
    <submittedName>
        <fullName evidence="2">Uncharacterized protein</fullName>
    </submittedName>
</protein>
<keyword evidence="1" id="KW-0472">Membrane</keyword>
<proteinExistence type="predicted"/>
<dbReference type="EMBL" id="QQBH01000007">
    <property type="protein sequence ID" value="RDD88510.1"/>
    <property type="molecule type" value="Genomic_DNA"/>
</dbReference>
<keyword evidence="1" id="KW-1133">Transmembrane helix</keyword>
<feature type="transmembrane region" description="Helical" evidence="1">
    <location>
        <begin position="50"/>
        <end position="74"/>
    </location>
</feature>
<accession>A0A369V9E3</accession>
<gene>
    <name evidence="2" type="ORF">DVZ84_14320</name>
</gene>
<evidence type="ECO:0000256" key="1">
    <source>
        <dbReference type="SAM" id="Phobius"/>
    </source>
</evidence>
<dbReference type="Proteomes" id="UP000253742">
    <property type="component" value="Unassembled WGS sequence"/>
</dbReference>
<comment type="caution">
    <text evidence="2">The sequence shown here is derived from an EMBL/GenBank/DDBJ whole genome shotgun (WGS) entry which is preliminary data.</text>
</comment>
<dbReference type="OrthoDB" id="4307908at2"/>
<keyword evidence="1" id="KW-0812">Transmembrane</keyword>
<dbReference type="AlphaFoldDB" id="A0A369V9E3"/>
<evidence type="ECO:0000313" key="2">
    <source>
        <dbReference type="EMBL" id="RDD88510.1"/>
    </source>
</evidence>
<reference evidence="2 3" key="1">
    <citation type="submission" date="2018-07" db="EMBL/GenBank/DDBJ databases">
        <title>Genome guided investigation of antibiotics producing actinomycetales strain isolated from a Macau mangrove ecosystem.</title>
        <authorList>
            <person name="Hu D."/>
        </authorList>
    </citation>
    <scope>NUCLEOTIDE SEQUENCE [LARGE SCALE GENOMIC DNA]</scope>
    <source>
        <strain evidence="2 3">2297</strain>
    </source>
</reference>
<feature type="transmembrane region" description="Helical" evidence="1">
    <location>
        <begin position="80"/>
        <end position="101"/>
    </location>
</feature>
<sequence>MNRNRLPDATPGLLAPHIPAEIYRRAEATGQSVVIVQTTPPPRATRRDHLYYLAVGLAGAAGVMGLVAAALALFEFAVRTAALVAGSAGPIGIGGITLRLVRPNAK</sequence>
<dbReference type="RefSeq" id="WP_114529175.1">
    <property type="nucleotide sequence ID" value="NZ_QQBH01000007.1"/>
</dbReference>
<name>A0A369V9E3_9ACTN</name>
<organism evidence="2 3">
    <name type="scientific">Streptomyces parvulus</name>
    <dbReference type="NCBI Taxonomy" id="146923"/>
    <lineage>
        <taxon>Bacteria</taxon>
        <taxon>Bacillati</taxon>
        <taxon>Actinomycetota</taxon>
        <taxon>Actinomycetes</taxon>
        <taxon>Kitasatosporales</taxon>
        <taxon>Streptomycetaceae</taxon>
        <taxon>Streptomyces</taxon>
    </lineage>
</organism>
<evidence type="ECO:0000313" key="3">
    <source>
        <dbReference type="Proteomes" id="UP000253742"/>
    </source>
</evidence>